<dbReference type="Proteomes" id="UP001596289">
    <property type="component" value="Unassembled WGS sequence"/>
</dbReference>
<dbReference type="RefSeq" id="WP_125552519.1">
    <property type="nucleotide sequence ID" value="NZ_JBHSSL010000042.1"/>
</dbReference>
<evidence type="ECO:0000313" key="2">
    <source>
        <dbReference type="Proteomes" id="UP001596289"/>
    </source>
</evidence>
<accession>A0ABW1RCG7</accession>
<organism evidence="1 2">
    <name type="scientific">Loigolactobacillus jiayinensis</name>
    <dbReference type="NCBI Taxonomy" id="2486016"/>
    <lineage>
        <taxon>Bacteria</taxon>
        <taxon>Bacillati</taxon>
        <taxon>Bacillota</taxon>
        <taxon>Bacilli</taxon>
        <taxon>Lactobacillales</taxon>
        <taxon>Lactobacillaceae</taxon>
        <taxon>Loigolactobacillus</taxon>
    </lineage>
</organism>
<evidence type="ECO:0000313" key="1">
    <source>
        <dbReference type="EMBL" id="MFC6170453.1"/>
    </source>
</evidence>
<gene>
    <name evidence="1" type="primary">gpG</name>
    <name evidence="1" type="ORF">ACFQGP_07675</name>
</gene>
<proteinExistence type="predicted"/>
<reference evidence="2" key="1">
    <citation type="journal article" date="2019" name="Int. J. Syst. Evol. Microbiol.">
        <title>The Global Catalogue of Microorganisms (GCM) 10K type strain sequencing project: providing services to taxonomists for standard genome sequencing and annotation.</title>
        <authorList>
            <consortium name="The Broad Institute Genomics Platform"/>
            <consortium name="The Broad Institute Genome Sequencing Center for Infectious Disease"/>
            <person name="Wu L."/>
            <person name="Ma J."/>
        </authorList>
    </citation>
    <scope>NUCLEOTIDE SEQUENCE [LARGE SCALE GENOMIC DNA]</scope>
    <source>
        <strain evidence="2">CCM 8904</strain>
    </source>
</reference>
<dbReference type="InterPro" id="IPR057006">
    <property type="entry name" value="Phage_TAC_19"/>
</dbReference>
<dbReference type="Pfam" id="PF23857">
    <property type="entry name" value="Phage_TAC_19"/>
    <property type="match status" value="1"/>
</dbReference>
<dbReference type="EMBL" id="JBHSSL010000042">
    <property type="protein sequence ID" value="MFC6170453.1"/>
    <property type="molecule type" value="Genomic_DNA"/>
</dbReference>
<comment type="caution">
    <text evidence="1">The sequence shown here is derived from an EMBL/GenBank/DDBJ whole genome shotgun (WGS) entry which is preliminary data.</text>
</comment>
<keyword evidence="2" id="KW-1185">Reference proteome</keyword>
<dbReference type="NCBIfam" id="NF047360">
    <property type="entry name" value="tail_chap_PVL"/>
    <property type="match status" value="1"/>
</dbReference>
<name>A0ABW1RCG7_9LACO</name>
<protein>
    <submittedName>
        <fullName evidence="1">Phage tail assembly chaperone G</fullName>
    </submittedName>
</protein>
<sequence>MTKRIELKLKDKNGKTKTYVQTTITARKRLEFLDFDTAARKATYNMKQFYEEEVRLVANLFANKGVTEDMIWDGMNALTMDDELQKIINAVTGADSPNWNPVDPSVLETLETVSTD</sequence>